<dbReference type="InterPro" id="IPR011335">
    <property type="entry name" value="Restrct_endonuc-II-like"/>
</dbReference>
<evidence type="ECO:0000313" key="3">
    <source>
        <dbReference type="EMBL" id="KON90945.1"/>
    </source>
</evidence>
<sequence>MAKRKREWTEEKIARYQQQGKGMGEGAAYKPWLTIQDVPSSGRAHRIYGTKTNRIHHLLSDLERDYFYLLDWADNVVDIREQFPLNREITTRIAEEKSISHPEDHTTKTPLVMTTDFLITIRQESQTFVLARTLKPSEQLENPRTIEKFDIERVYWEEKGIDWAIITEKDLPVEICRNIGRFQSYKRIEQPMLEIVEELFEYVRRRKGVLSRLFAQFEEEYALESGTALHCFKYLVASKLITFDMKSPFSVRKEISYFTFVEVAHGQEWGA</sequence>
<dbReference type="InterPro" id="IPR036388">
    <property type="entry name" value="WH-like_DNA-bd_sf"/>
</dbReference>
<keyword evidence="4" id="KW-0540">Nuclease</keyword>
<evidence type="ECO:0000313" key="5">
    <source>
        <dbReference type="Proteomes" id="UP000037269"/>
    </source>
</evidence>
<dbReference type="InterPro" id="IPR011856">
    <property type="entry name" value="tRNA_endonuc-like_dom_sf"/>
</dbReference>
<dbReference type="STRING" id="47500.AF333_28560"/>
<protein>
    <submittedName>
        <fullName evidence="4">TnsA endonuclease C terminal</fullName>
    </submittedName>
</protein>
<name>A0A0M0GM04_ANEMI</name>
<proteinExistence type="predicted"/>
<dbReference type="Pfam" id="PF08721">
    <property type="entry name" value="Tn7_Tnp_TnsA_C"/>
    <property type="match status" value="1"/>
</dbReference>
<dbReference type="OrthoDB" id="5291587at2"/>
<dbReference type="SUPFAM" id="SSF52980">
    <property type="entry name" value="Restriction endonuclease-like"/>
    <property type="match status" value="1"/>
</dbReference>
<reference evidence="3 5" key="1">
    <citation type="submission" date="2015-07" db="EMBL/GenBank/DDBJ databases">
        <title>Fjat-14205 dsm 2895.</title>
        <authorList>
            <person name="Liu B."/>
            <person name="Wang J."/>
            <person name="Zhu Y."/>
            <person name="Liu G."/>
            <person name="Chen Q."/>
            <person name="Chen Z."/>
            <person name="Lan J."/>
            <person name="Che J."/>
            <person name="Ge C."/>
            <person name="Shi H."/>
            <person name="Pan Z."/>
            <person name="Liu X."/>
        </authorList>
    </citation>
    <scope>NUCLEOTIDE SEQUENCE [LARGE SCALE GENOMIC DNA]</scope>
    <source>
        <strain evidence="3 5">DSM 2895</strain>
    </source>
</reference>
<reference evidence="4 6" key="2">
    <citation type="submission" date="2016-10" db="EMBL/GenBank/DDBJ databases">
        <authorList>
            <person name="de Groot N.N."/>
        </authorList>
    </citation>
    <scope>NUCLEOTIDE SEQUENCE [LARGE SCALE GENOMIC DNA]</scope>
    <source>
        <strain evidence="4 6">DSM 2895</strain>
    </source>
</reference>
<dbReference type="AlphaFoldDB" id="A0A0M0GM04"/>
<feature type="domain" description="TnsA endonuclease N-terminal" evidence="2">
    <location>
        <begin position="74"/>
        <end position="168"/>
    </location>
</feature>
<accession>A0A0M0GM04</accession>
<dbReference type="EMBL" id="FNED01000058">
    <property type="protein sequence ID" value="SDK46813.1"/>
    <property type="molecule type" value="Genomic_DNA"/>
</dbReference>
<dbReference type="Gene3D" id="1.10.10.10">
    <property type="entry name" value="Winged helix-like DNA-binding domain superfamily/Winged helix DNA-binding domain"/>
    <property type="match status" value="1"/>
</dbReference>
<dbReference type="CDD" id="cd22362">
    <property type="entry name" value="TnsA_endonuclease-like"/>
    <property type="match status" value="1"/>
</dbReference>
<keyword evidence="4" id="KW-0378">Hydrolase</keyword>
<dbReference type="InterPro" id="IPR014832">
    <property type="entry name" value="TnsA_C"/>
</dbReference>
<dbReference type="Gene3D" id="3.40.1350.10">
    <property type="match status" value="1"/>
</dbReference>
<feature type="domain" description="TnsA endonuclease C-terminal" evidence="1">
    <location>
        <begin position="170"/>
        <end position="245"/>
    </location>
</feature>
<gene>
    <name evidence="3" type="ORF">AF333_28560</name>
    <name evidence="4" type="ORF">SAMN04487909_1586</name>
</gene>
<dbReference type="InterPro" id="IPR014833">
    <property type="entry name" value="TnsA_N"/>
</dbReference>
<organism evidence="3 5">
    <name type="scientific">Aneurinibacillus migulanus</name>
    <name type="common">Bacillus migulanus</name>
    <dbReference type="NCBI Taxonomy" id="47500"/>
    <lineage>
        <taxon>Bacteria</taxon>
        <taxon>Bacillati</taxon>
        <taxon>Bacillota</taxon>
        <taxon>Bacilli</taxon>
        <taxon>Bacillales</taxon>
        <taxon>Paenibacillaceae</taxon>
        <taxon>Aneurinibacillus group</taxon>
        <taxon>Aneurinibacillus</taxon>
    </lineage>
</organism>
<dbReference type="GO" id="GO:0003676">
    <property type="term" value="F:nucleic acid binding"/>
    <property type="evidence" value="ECO:0007669"/>
    <property type="project" value="InterPro"/>
</dbReference>
<dbReference type="Proteomes" id="UP000037269">
    <property type="component" value="Unassembled WGS sequence"/>
</dbReference>
<evidence type="ECO:0000313" key="4">
    <source>
        <dbReference type="EMBL" id="SDK46813.1"/>
    </source>
</evidence>
<dbReference type="Proteomes" id="UP000182836">
    <property type="component" value="Unassembled WGS sequence"/>
</dbReference>
<dbReference type="RefSeq" id="WP_043066905.1">
    <property type="nucleotide sequence ID" value="NZ_BJOA01000233.1"/>
</dbReference>
<keyword evidence="4" id="KW-0255">Endonuclease</keyword>
<evidence type="ECO:0000313" key="6">
    <source>
        <dbReference type="Proteomes" id="UP000182836"/>
    </source>
</evidence>
<keyword evidence="5" id="KW-1185">Reference proteome</keyword>
<evidence type="ECO:0000259" key="2">
    <source>
        <dbReference type="Pfam" id="PF08722"/>
    </source>
</evidence>
<dbReference type="EMBL" id="LGUG01000009">
    <property type="protein sequence ID" value="KON90945.1"/>
    <property type="molecule type" value="Genomic_DNA"/>
</dbReference>
<dbReference type="GeneID" id="42309086"/>
<dbReference type="Pfam" id="PF08722">
    <property type="entry name" value="Tn7_TnsA-like_N"/>
    <property type="match status" value="1"/>
</dbReference>
<dbReference type="PATRIC" id="fig|47500.9.peg.1355"/>
<dbReference type="GO" id="GO:0004519">
    <property type="term" value="F:endonuclease activity"/>
    <property type="evidence" value="ECO:0007669"/>
    <property type="project" value="UniProtKB-KW"/>
</dbReference>
<evidence type="ECO:0000259" key="1">
    <source>
        <dbReference type="Pfam" id="PF08721"/>
    </source>
</evidence>